<accession>A0A8H7UL60</accession>
<proteinExistence type="predicted"/>
<dbReference type="EMBL" id="JAEPRA010000007">
    <property type="protein sequence ID" value="KAG2182889.1"/>
    <property type="molecule type" value="Genomic_DNA"/>
</dbReference>
<feature type="compositionally biased region" description="Polar residues" evidence="1">
    <location>
        <begin position="17"/>
        <end position="29"/>
    </location>
</feature>
<dbReference type="Proteomes" id="UP000612746">
    <property type="component" value="Unassembled WGS sequence"/>
</dbReference>
<evidence type="ECO:0000313" key="3">
    <source>
        <dbReference type="Proteomes" id="UP000612746"/>
    </source>
</evidence>
<dbReference type="AlphaFoldDB" id="A0A8H7UL60"/>
<feature type="region of interest" description="Disordered" evidence="1">
    <location>
        <begin position="17"/>
        <end position="36"/>
    </location>
</feature>
<gene>
    <name evidence="2" type="ORF">INT44_005870</name>
</gene>
<keyword evidence="3" id="KW-1185">Reference proteome</keyword>
<protein>
    <submittedName>
        <fullName evidence="2">Uncharacterized protein</fullName>
    </submittedName>
</protein>
<name>A0A8H7UL60_9FUNG</name>
<reference evidence="2" key="1">
    <citation type="submission" date="2020-12" db="EMBL/GenBank/DDBJ databases">
        <title>Metabolic potential, ecology and presence of endohyphal bacteria is reflected in genomic diversity of Mucoromycotina.</title>
        <authorList>
            <person name="Muszewska A."/>
            <person name="Okrasinska A."/>
            <person name="Steczkiewicz K."/>
            <person name="Drgas O."/>
            <person name="Orlowska M."/>
            <person name="Perlinska-Lenart U."/>
            <person name="Aleksandrzak-Piekarczyk T."/>
            <person name="Szatraj K."/>
            <person name="Zielenkiewicz U."/>
            <person name="Pilsyk S."/>
            <person name="Malc E."/>
            <person name="Mieczkowski P."/>
            <person name="Kruszewska J.S."/>
            <person name="Biernat P."/>
            <person name="Pawlowska J."/>
        </authorList>
    </citation>
    <scope>NUCLEOTIDE SEQUENCE</scope>
    <source>
        <strain evidence="2">WA0000051536</strain>
    </source>
</reference>
<dbReference type="OrthoDB" id="423576at2759"/>
<comment type="caution">
    <text evidence="2">The sequence shown here is derived from an EMBL/GenBank/DDBJ whole genome shotgun (WGS) entry which is preliminary data.</text>
</comment>
<evidence type="ECO:0000313" key="2">
    <source>
        <dbReference type="EMBL" id="KAG2182889.1"/>
    </source>
</evidence>
<sequence length="420" mass="45951">MSLSPLASSIITKSPSLSNTEELASSATNKPHEEGSVDDEFQIQPSAILQILPGIAAAAKATEGVLSTVSQWIERETLARTVHEWLLELGKQFPNSEKETDLEKNTALEARLLSRLSIGIAFLLESGRAGHVVTPSDQSTVWQLVQDALTSPSVGSPLFTVSRSAQGFLAVPLCSLIKDGNIDVLFRYHVWLPNQSRGIYEVGLHSHQCASQSWILAGEGTNLSYEVEQTEDYESATHSKYALSWTAENGKSDDVGDNTYKTRQQQSTVVNTGKLAKAALKASAVHTQNSSYSIPAAAYHRSEVPVEILHATLFVFDAHRGFVKDADVMGPKDSTSFTQVRDPAGVTAAELVHKVELIREWENYVEQGRQHTKRAEWEDALRVLNSALNLCDSSEFPNSSRYKDIVRGELEQAKQAASSG</sequence>
<evidence type="ECO:0000256" key="1">
    <source>
        <dbReference type="SAM" id="MobiDB-lite"/>
    </source>
</evidence>
<organism evidence="2 3">
    <name type="scientific">Umbelopsis vinacea</name>
    <dbReference type="NCBI Taxonomy" id="44442"/>
    <lineage>
        <taxon>Eukaryota</taxon>
        <taxon>Fungi</taxon>
        <taxon>Fungi incertae sedis</taxon>
        <taxon>Mucoromycota</taxon>
        <taxon>Mucoromycotina</taxon>
        <taxon>Umbelopsidomycetes</taxon>
        <taxon>Umbelopsidales</taxon>
        <taxon>Umbelopsidaceae</taxon>
        <taxon>Umbelopsis</taxon>
    </lineage>
</organism>